<dbReference type="PANTHER" id="PTHR42648:SF18">
    <property type="entry name" value="RETROTRANSPOSON, UNCLASSIFIED-LIKE PROTEIN"/>
    <property type="match status" value="1"/>
</dbReference>
<feature type="domain" description="Integrase catalytic" evidence="3">
    <location>
        <begin position="20"/>
        <end position="140"/>
    </location>
</feature>
<dbReference type="InterPro" id="IPR013103">
    <property type="entry name" value="RVT_2"/>
</dbReference>
<evidence type="ECO:0000256" key="2">
    <source>
        <dbReference type="ARBA" id="ARBA00022801"/>
    </source>
</evidence>
<evidence type="ECO:0000259" key="3">
    <source>
        <dbReference type="PROSITE" id="PS50994"/>
    </source>
</evidence>
<dbReference type="PANTHER" id="PTHR42648">
    <property type="entry name" value="TRANSPOSASE, PUTATIVE-RELATED"/>
    <property type="match status" value="1"/>
</dbReference>
<dbReference type="Proteomes" id="UP000026915">
    <property type="component" value="Chromosome 8"/>
</dbReference>
<keyword evidence="1" id="KW-0479">Metal-binding</keyword>
<keyword evidence="5" id="KW-1185">Reference proteome</keyword>
<evidence type="ECO:0000313" key="5">
    <source>
        <dbReference type="Proteomes" id="UP000026915"/>
    </source>
</evidence>
<sequence length="379" mass="43317">MKMKLISSITDLGTATTLHLAKKPYPQASKNRAKNKLELIHSDVDGPMSVESLFGSKYYLIFIDDMSKFCWIYIMKAKSQMFEFFLTFKAKVELEISCKIKTLRSDNEGEYTSREFTDYLNRIGILYQLTAPYSPQQNGAYRVYLPGTDKVIVSRNVTFEENCGWNWNMQSTITENVLAPIIADVNLPIDELNTDDNFDDEPVRGTRSIYDVYHRSLVAINEPCNFTEASQFPEWKLNPDGSVNKPKARLVAKAFGWTAYHLDIKSAFLNEVLDEEIYVEQPDGFELLLSGDDVLIQNFKKKLESEFDMTNLGPMSYFLGLEINQTSDGIRLSQKSYIAEVLMRFHMDQCKPSLTPLPVNEKSPPAKEVSLKTLQFTEA</sequence>
<protein>
    <recommendedName>
        <fullName evidence="3">Integrase catalytic domain-containing protein</fullName>
    </recommendedName>
</protein>
<dbReference type="eggNOG" id="KOG0017">
    <property type="taxonomic scope" value="Eukaryota"/>
</dbReference>
<dbReference type="InterPro" id="IPR039537">
    <property type="entry name" value="Retrotran_Ty1/copia-like"/>
</dbReference>
<dbReference type="STRING" id="3641.A0A061FKS8"/>
<keyword evidence="2" id="KW-0378">Hydrolase</keyword>
<dbReference type="GO" id="GO:0003676">
    <property type="term" value="F:nucleic acid binding"/>
    <property type="evidence" value="ECO:0007669"/>
    <property type="project" value="InterPro"/>
</dbReference>
<dbReference type="Gramene" id="EOY17272">
    <property type="protein sequence ID" value="EOY17272"/>
    <property type="gene ID" value="TCM_036420"/>
</dbReference>
<reference evidence="4 5" key="1">
    <citation type="journal article" date="2013" name="Genome Biol.">
        <title>The genome sequence of the most widely cultivated cacao type and its use to identify candidate genes regulating pod color.</title>
        <authorList>
            <person name="Motamayor J.C."/>
            <person name="Mockaitis K."/>
            <person name="Schmutz J."/>
            <person name="Haiminen N."/>
            <person name="Iii D.L."/>
            <person name="Cornejo O."/>
            <person name="Findley S.D."/>
            <person name="Zheng P."/>
            <person name="Utro F."/>
            <person name="Royaert S."/>
            <person name="Saski C."/>
            <person name="Jenkins J."/>
            <person name="Podicheti R."/>
            <person name="Zhao M."/>
            <person name="Scheffler B.E."/>
            <person name="Stack J.C."/>
            <person name="Feltus F.A."/>
            <person name="Mustiga G.M."/>
            <person name="Amores F."/>
            <person name="Phillips W."/>
            <person name="Marelli J.P."/>
            <person name="May G.D."/>
            <person name="Shapiro H."/>
            <person name="Ma J."/>
            <person name="Bustamante C.D."/>
            <person name="Schnell R.J."/>
            <person name="Main D."/>
            <person name="Gilbert D."/>
            <person name="Parida L."/>
            <person name="Kuhn D.N."/>
        </authorList>
    </citation>
    <scope>NUCLEOTIDE SEQUENCE [LARGE SCALE GENOMIC DNA]</scope>
    <source>
        <strain evidence="5">cv. Matina 1-6</strain>
    </source>
</reference>
<dbReference type="GO" id="GO:0016787">
    <property type="term" value="F:hydrolase activity"/>
    <property type="evidence" value="ECO:0007669"/>
    <property type="project" value="UniProtKB-KW"/>
</dbReference>
<dbReference type="AlphaFoldDB" id="A0A061FKS8"/>
<dbReference type="GO" id="GO:0046872">
    <property type="term" value="F:metal ion binding"/>
    <property type="evidence" value="ECO:0007669"/>
    <property type="project" value="UniProtKB-KW"/>
</dbReference>
<dbReference type="GO" id="GO:0015074">
    <property type="term" value="P:DNA integration"/>
    <property type="evidence" value="ECO:0007669"/>
    <property type="project" value="InterPro"/>
</dbReference>
<dbReference type="InParanoid" id="A0A061FKS8"/>
<evidence type="ECO:0000256" key="1">
    <source>
        <dbReference type="ARBA" id="ARBA00022723"/>
    </source>
</evidence>
<dbReference type="InterPro" id="IPR036397">
    <property type="entry name" value="RNaseH_sf"/>
</dbReference>
<dbReference type="HOGENOM" id="CLU_730384_0_0_1"/>
<accession>A0A061FKS8</accession>
<dbReference type="InterPro" id="IPR001584">
    <property type="entry name" value="Integrase_cat-core"/>
</dbReference>
<dbReference type="SUPFAM" id="SSF53098">
    <property type="entry name" value="Ribonuclease H-like"/>
    <property type="match status" value="1"/>
</dbReference>
<organism evidence="4 5">
    <name type="scientific">Theobroma cacao</name>
    <name type="common">Cacao</name>
    <name type="synonym">Cocoa</name>
    <dbReference type="NCBI Taxonomy" id="3641"/>
    <lineage>
        <taxon>Eukaryota</taxon>
        <taxon>Viridiplantae</taxon>
        <taxon>Streptophyta</taxon>
        <taxon>Embryophyta</taxon>
        <taxon>Tracheophyta</taxon>
        <taxon>Spermatophyta</taxon>
        <taxon>Magnoliopsida</taxon>
        <taxon>eudicotyledons</taxon>
        <taxon>Gunneridae</taxon>
        <taxon>Pentapetalae</taxon>
        <taxon>rosids</taxon>
        <taxon>malvids</taxon>
        <taxon>Malvales</taxon>
        <taxon>Malvaceae</taxon>
        <taxon>Byttnerioideae</taxon>
        <taxon>Theobroma</taxon>
    </lineage>
</organism>
<gene>
    <name evidence="4" type="ORF">TCM_036420</name>
</gene>
<name>A0A061FKS8_THECC</name>
<dbReference type="Gene3D" id="3.30.420.10">
    <property type="entry name" value="Ribonuclease H-like superfamily/Ribonuclease H"/>
    <property type="match status" value="1"/>
</dbReference>
<dbReference type="Pfam" id="PF07727">
    <property type="entry name" value="RVT_2"/>
    <property type="match status" value="1"/>
</dbReference>
<dbReference type="EMBL" id="CM001886">
    <property type="protein sequence ID" value="EOY17272.1"/>
    <property type="molecule type" value="Genomic_DNA"/>
</dbReference>
<dbReference type="InterPro" id="IPR012337">
    <property type="entry name" value="RNaseH-like_sf"/>
</dbReference>
<dbReference type="PROSITE" id="PS50994">
    <property type="entry name" value="INTEGRASE"/>
    <property type="match status" value="1"/>
</dbReference>
<dbReference type="Pfam" id="PF00665">
    <property type="entry name" value="rve"/>
    <property type="match status" value="1"/>
</dbReference>
<proteinExistence type="predicted"/>
<evidence type="ECO:0000313" key="4">
    <source>
        <dbReference type="EMBL" id="EOY17272.1"/>
    </source>
</evidence>